<accession>A0A109LDJ8</accession>
<name>A0A109LDJ8_PSEFL</name>
<sequence>MQVADGGGVFAVARIGLAPTERVTLVLRLGVEQADAALHAKVQVDEGTADAPTVVDAQLQFAEAVAAGLGACVEDVVVGAQVRQADVDRGLAHIVAMDHPLGAQLVVLVVAVLLEFEAVGHAVGAVVAFAVGVAEVPPAPGQVVVEHGVFRGFLVVADGVVAAAQHQLVAQAQWAVPLKASAPLLFAGAFLPIVVARQAGAPGLLRGVLDHHVAAADLLAGGEFHLRLFGRQAVELVHQLLDFTQVKCFADFAGKGHGQFAVGHRAAFGAAQRFEFAFHHQHLQMAGGEVLLRQIGTAGDAAFAEVVVGDGFEQVVQLGHAQALADVRLEQALAVGRRQAVGAFEFDGFDREATGVGRGCRGLGLVRFAGQILKLLEAPLLLFKQAVLPVADQVLIARRGGGGCTVQAHAGEQEGAEQ</sequence>
<comment type="caution">
    <text evidence="1">The sequence shown here is derived from an EMBL/GenBank/DDBJ whole genome shotgun (WGS) entry which is preliminary data.</text>
</comment>
<proteinExistence type="predicted"/>
<reference evidence="1 2" key="1">
    <citation type="submission" date="2015-05" db="EMBL/GenBank/DDBJ databases">
        <title>A genomic and transcriptomic approach to investigate the blue pigment phenotype in Pseudomonas fluorescens.</title>
        <authorList>
            <person name="Andreani N.A."/>
            <person name="Cardazzo B."/>
        </authorList>
    </citation>
    <scope>NUCLEOTIDE SEQUENCE [LARGE SCALE GENOMIC DNA]</scope>
    <source>
        <strain evidence="1 2">Ps_22</strain>
    </source>
</reference>
<protein>
    <submittedName>
        <fullName evidence="1">Uncharacterized protein</fullName>
    </submittedName>
</protein>
<gene>
    <name evidence="1" type="ORF">PFLmoz3_04745</name>
</gene>
<dbReference type="EMBL" id="LCYA01000128">
    <property type="protein sequence ID" value="KWV85501.1"/>
    <property type="molecule type" value="Genomic_DNA"/>
</dbReference>
<organism evidence="1 2">
    <name type="scientific">Pseudomonas fluorescens</name>
    <dbReference type="NCBI Taxonomy" id="294"/>
    <lineage>
        <taxon>Bacteria</taxon>
        <taxon>Pseudomonadati</taxon>
        <taxon>Pseudomonadota</taxon>
        <taxon>Gammaproteobacteria</taxon>
        <taxon>Pseudomonadales</taxon>
        <taxon>Pseudomonadaceae</taxon>
        <taxon>Pseudomonas</taxon>
    </lineage>
</organism>
<evidence type="ECO:0000313" key="1">
    <source>
        <dbReference type="EMBL" id="KWV85501.1"/>
    </source>
</evidence>
<dbReference type="Proteomes" id="UP000061348">
    <property type="component" value="Unassembled WGS sequence"/>
</dbReference>
<evidence type="ECO:0000313" key="2">
    <source>
        <dbReference type="Proteomes" id="UP000061348"/>
    </source>
</evidence>
<dbReference type="AlphaFoldDB" id="A0A109LDJ8"/>